<dbReference type="RefSeq" id="WP_210805069.1">
    <property type="nucleotide sequence ID" value="NZ_JAGQDG010000001.1"/>
</dbReference>
<comment type="caution">
    <text evidence="1">The sequence shown here is derived from an EMBL/GenBank/DDBJ whole genome shotgun (WGS) entry which is preliminary data.</text>
</comment>
<organism evidence="1 2">
    <name type="scientific">Ideonella paludis</name>
    <dbReference type="NCBI Taxonomy" id="1233411"/>
    <lineage>
        <taxon>Bacteria</taxon>
        <taxon>Pseudomonadati</taxon>
        <taxon>Pseudomonadota</taxon>
        <taxon>Betaproteobacteria</taxon>
        <taxon>Burkholderiales</taxon>
        <taxon>Sphaerotilaceae</taxon>
        <taxon>Ideonella</taxon>
    </lineage>
</organism>
<dbReference type="PANTHER" id="PTHR10704:SF44">
    <property type="entry name" value="LD35051P-RELATED"/>
    <property type="match status" value="1"/>
</dbReference>
<dbReference type="SUPFAM" id="SSF52540">
    <property type="entry name" value="P-loop containing nucleoside triphosphate hydrolases"/>
    <property type="match status" value="1"/>
</dbReference>
<keyword evidence="2" id="KW-1185">Reference proteome</keyword>
<proteinExistence type="predicted"/>
<protein>
    <submittedName>
        <fullName evidence="1">Sulfotransferase</fullName>
    </submittedName>
</protein>
<dbReference type="InterPro" id="IPR027417">
    <property type="entry name" value="P-loop_NTPase"/>
</dbReference>
<evidence type="ECO:0000313" key="2">
    <source>
        <dbReference type="Proteomes" id="UP000672097"/>
    </source>
</evidence>
<dbReference type="PANTHER" id="PTHR10704">
    <property type="entry name" value="CARBOHYDRATE SULFOTRANSFERASE"/>
    <property type="match status" value="1"/>
</dbReference>
<accession>A0ABS5DRV8</accession>
<reference evidence="1 2" key="1">
    <citation type="submission" date="2021-04" db="EMBL/GenBank/DDBJ databases">
        <title>The genome sequence of type strain Ideonella paludis KCTC 32238.</title>
        <authorList>
            <person name="Liu Y."/>
        </authorList>
    </citation>
    <scope>NUCLEOTIDE SEQUENCE [LARGE SCALE GENOMIC DNA]</scope>
    <source>
        <strain evidence="1 2">KCTC 32238</strain>
    </source>
</reference>
<dbReference type="InterPro" id="IPR051135">
    <property type="entry name" value="Gal/GlcNAc/GalNAc_ST"/>
</dbReference>
<dbReference type="EMBL" id="JAGQDG010000001">
    <property type="protein sequence ID" value="MBQ0933779.1"/>
    <property type="molecule type" value="Genomic_DNA"/>
</dbReference>
<evidence type="ECO:0000313" key="1">
    <source>
        <dbReference type="EMBL" id="MBQ0933779.1"/>
    </source>
</evidence>
<dbReference type="Proteomes" id="UP000672097">
    <property type="component" value="Unassembled WGS sequence"/>
</dbReference>
<dbReference type="Pfam" id="PF13469">
    <property type="entry name" value="Sulfotransfer_3"/>
    <property type="match status" value="1"/>
</dbReference>
<gene>
    <name evidence="1" type="ORF">KAK11_00455</name>
</gene>
<dbReference type="Gene3D" id="3.40.50.300">
    <property type="entry name" value="P-loop containing nucleotide triphosphate hydrolases"/>
    <property type="match status" value="1"/>
</dbReference>
<name>A0ABS5DRV8_9BURK</name>
<sequence>MLRDALRLHDNLGCPEETHFFRWGDPFGTDALNRTLSNNQVLKKHRELDGVTEDEFRELLAKSNSRADLYHRYMRLYLAKNKPSATRWFDKTPQNVYGAMLIATTMPRVKFVHIVRDPRNVAASLRIGKVVKVESIVGSANYWHESVQIIKGLKRAFPERVHELRYEDFVANPLVHIESILSFLGEPFNAATFADLNIRNSDHAEESLLTPEELQRLESICQLGMKRYKYKIEGPTSSSQSTTSQLSE</sequence>